<feature type="compositionally biased region" description="Basic and acidic residues" evidence="8">
    <location>
        <begin position="49"/>
        <end position="72"/>
    </location>
</feature>
<dbReference type="InterPro" id="IPR018490">
    <property type="entry name" value="cNMP-bd_dom_sf"/>
</dbReference>
<feature type="compositionally biased region" description="Polar residues" evidence="8">
    <location>
        <begin position="888"/>
        <end position="898"/>
    </location>
</feature>
<dbReference type="SMART" id="SM00100">
    <property type="entry name" value="cNMP"/>
    <property type="match status" value="1"/>
</dbReference>
<sequence>MMADATATGTDQSKMPMVPEARNLADEQSISSLFSRIQEIQQKTNLPKKGGETQKNDRNQSQKGKNEDPHDGQDDEEVEQHDQINQKVGMTLISLLKNNKAKSLRRQQQGHTGNRNRQEEHDESARRQSMRLSHEDKGSRVSLVSDKARGSEVRRGLTSSMRVERGFLARTRDCLRRSICIGSIIRACCKKSQTKISSNSPQLLDDDYYDDSNSEDEEEQILNEQLRQNLEMMTDEERGRHLLELWQKAYRKARGASILLNQLEALRLKINVFGRQLLVNQSKNSIQEESIPKSCKYIIMPTDKFKLYWNIIIILMLFYTATYMPYQICFLEASSGFMKIFEYIMDVLFGIDIFINFISAYETLEGSIEPRLSYIAINYCRFWFFVDTFAVIPVQVFDMGQSDSTDTQTATVQSDNQLNHTLYLNATSLNIDTSESATLNSYNKLLRIARVARLYRLLRIVRLFKIFKIFRYSQMAQRLMDKIKMNASIARLVMILIMAFFSVHLVSCFWFVFAKFKDFDPDTWVYRLKLMDATPSDLYLECIYWALQTVATVGFGEFGAYTTAELLMSIVWMIYGVGFYSAVIGYLTSMLANEAANSENLFNKLKAFEEFAKKTNLPDDLHFKIKQFLENNFDDLFSRIDEKILINELPITLRDEVLQHQYSGLLNSFEFLKAQDNMEFVWAVVQMLKKIKVDKGDVLYCEGEFSEEMYFVKQGKVKIYAPNGYPYLTCKDGEHFGDEELLFRESRIGKAVAQIDCLLYTLMREDLEFLLDQYGDVKVELMNQMTKKREELKQRRIEAENASPIFNKIREHFGGSNIFAPGNITRFGLERKDNFVKNYRNQGTFGEAGSANREELSLMRMDEIEESKVEEESELLTEDDFKSESNKSKNGSTGNHASDYSPEGNIRKTITRKESEKHQVTKQDSNLGKMTRKGTTQALGITPGEIEQTKMQQSQQTPYPLLYGDSSALNNEDINSEKQHRLRDRYEKVISKVDPYPEFTINVSKLLHTQEQDQELQQAPTSVMIEPLSIRVADSLRSRPGEEPPTIQEKHTDSTQKQINELKSQFNRRNKVSTIDSLESKKREKSSLLTPTAISQTFNRCQSQMKKYAWLQLLMRTLNLGLRTYRSLMKR</sequence>
<proteinExistence type="predicted"/>
<keyword evidence="4 9" id="KW-1133">Transmembrane helix</keyword>
<evidence type="ECO:0000259" key="10">
    <source>
        <dbReference type="PROSITE" id="PS50042"/>
    </source>
</evidence>
<keyword evidence="6 9" id="KW-0472">Membrane</keyword>
<reference evidence="11" key="1">
    <citation type="submission" date="2019-06" db="EMBL/GenBank/DDBJ databases">
        <authorList>
            <person name="Zheng W."/>
        </authorList>
    </citation>
    <scope>NUCLEOTIDE SEQUENCE</scope>
    <source>
        <strain evidence="11">QDHG01</strain>
    </source>
</reference>
<keyword evidence="2" id="KW-0813">Transport</keyword>
<dbReference type="OrthoDB" id="295370at2759"/>
<evidence type="ECO:0000256" key="2">
    <source>
        <dbReference type="ARBA" id="ARBA00022448"/>
    </source>
</evidence>
<feature type="domain" description="Cyclic nucleotide-binding" evidence="10">
    <location>
        <begin position="684"/>
        <end position="788"/>
    </location>
</feature>
<feature type="transmembrane region" description="Helical" evidence="9">
    <location>
        <begin position="307"/>
        <end position="328"/>
    </location>
</feature>
<dbReference type="Pfam" id="PF00027">
    <property type="entry name" value="cNMP_binding"/>
    <property type="match status" value="1"/>
</dbReference>
<dbReference type="SUPFAM" id="SSF51206">
    <property type="entry name" value="cAMP-binding domain-like"/>
    <property type="match status" value="1"/>
</dbReference>
<keyword evidence="12" id="KW-1185">Reference proteome</keyword>
<dbReference type="SUPFAM" id="SSF81324">
    <property type="entry name" value="Voltage-gated potassium channels"/>
    <property type="match status" value="1"/>
</dbReference>
<accession>A0A8J8P5R8</accession>
<comment type="caution">
    <text evidence="11">The sequence shown here is derived from an EMBL/GenBank/DDBJ whole genome shotgun (WGS) entry which is preliminary data.</text>
</comment>
<dbReference type="Gene3D" id="2.60.120.10">
    <property type="entry name" value="Jelly Rolls"/>
    <property type="match status" value="1"/>
</dbReference>
<evidence type="ECO:0000256" key="6">
    <source>
        <dbReference type="ARBA" id="ARBA00023136"/>
    </source>
</evidence>
<dbReference type="Proteomes" id="UP000785679">
    <property type="component" value="Unassembled WGS sequence"/>
</dbReference>
<evidence type="ECO:0000256" key="8">
    <source>
        <dbReference type="SAM" id="MobiDB-lite"/>
    </source>
</evidence>
<feature type="transmembrane region" description="Helical" evidence="9">
    <location>
        <begin position="570"/>
        <end position="592"/>
    </location>
</feature>
<dbReference type="AlphaFoldDB" id="A0A8J8P5R8"/>
<dbReference type="PANTHER" id="PTHR47823:SF9">
    <property type="entry name" value="CHROMOSOME UNDETERMINED SCAFFOLD_10, WHOLE GENOME SHOTGUN SEQUENCE"/>
    <property type="match status" value="1"/>
</dbReference>
<feature type="transmembrane region" description="Helical" evidence="9">
    <location>
        <begin position="489"/>
        <end position="513"/>
    </location>
</feature>
<evidence type="ECO:0000256" key="7">
    <source>
        <dbReference type="ARBA" id="ARBA00023303"/>
    </source>
</evidence>
<protein>
    <recommendedName>
        <fullName evidence="10">Cyclic nucleotide-binding domain-containing protein</fullName>
    </recommendedName>
</protein>
<feature type="compositionally biased region" description="Basic and acidic residues" evidence="8">
    <location>
        <begin position="116"/>
        <end position="139"/>
    </location>
</feature>
<gene>
    <name evidence="11" type="ORF">FGO68_gene1843</name>
</gene>
<evidence type="ECO:0000256" key="9">
    <source>
        <dbReference type="SAM" id="Phobius"/>
    </source>
</evidence>
<feature type="transmembrane region" description="Helical" evidence="9">
    <location>
        <begin position="538"/>
        <end position="558"/>
    </location>
</feature>
<dbReference type="CDD" id="cd00038">
    <property type="entry name" value="CAP_ED"/>
    <property type="match status" value="1"/>
</dbReference>
<feature type="region of interest" description="Disordered" evidence="8">
    <location>
        <begin position="1036"/>
        <end position="1056"/>
    </location>
</feature>
<evidence type="ECO:0000256" key="4">
    <source>
        <dbReference type="ARBA" id="ARBA00022989"/>
    </source>
</evidence>
<feature type="compositionally biased region" description="Polar residues" evidence="8">
    <location>
        <begin position="26"/>
        <end position="45"/>
    </location>
</feature>
<dbReference type="Pfam" id="PF00520">
    <property type="entry name" value="Ion_trans"/>
    <property type="match status" value="1"/>
</dbReference>
<evidence type="ECO:0000313" key="12">
    <source>
        <dbReference type="Proteomes" id="UP000785679"/>
    </source>
</evidence>
<dbReference type="InterPro" id="IPR000595">
    <property type="entry name" value="cNMP-bd_dom"/>
</dbReference>
<feature type="region of interest" description="Disordered" evidence="8">
    <location>
        <begin position="99"/>
        <end position="147"/>
    </location>
</feature>
<evidence type="ECO:0000256" key="3">
    <source>
        <dbReference type="ARBA" id="ARBA00022692"/>
    </source>
</evidence>
<evidence type="ECO:0000256" key="5">
    <source>
        <dbReference type="ARBA" id="ARBA00023065"/>
    </source>
</evidence>
<name>A0A8J8P5R8_HALGN</name>
<dbReference type="Gene3D" id="1.10.287.70">
    <property type="match status" value="1"/>
</dbReference>
<feature type="compositionally biased region" description="Polar residues" evidence="8">
    <location>
        <begin position="106"/>
        <end position="115"/>
    </location>
</feature>
<feature type="region of interest" description="Disordered" evidence="8">
    <location>
        <begin position="1"/>
        <end position="81"/>
    </location>
</feature>
<comment type="subcellular location">
    <subcellularLocation>
        <location evidence="1">Membrane</location>
        <topology evidence="1">Multi-pass membrane protein</topology>
    </subcellularLocation>
</comment>
<dbReference type="InterPro" id="IPR014710">
    <property type="entry name" value="RmlC-like_jellyroll"/>
</dbReference>
<keyword evidence="7" id="KW-0407">Ion channel</keyword>
<dbReference type="InterPro" id="IPR005821">
    <property type="entry name" value="Ion_trans_dom"/>
</dbReference>
<evidence type="ECO:0000313" key="11">
    <source>
        <dbReference type="EMBL" id="TNV86066.1"/>
    </source>
</evidence>
<dbReference type="InterPro" id="IPR003938">
    <property type="entry name" value="K_chnl_volt-dep_EAG/ELK/ERG"/>
</dbReference>
<dbReference type="GO" id="GO:0005249">
    <property type="term" value="F:voltage-gated potassium channel activity"/>
    <property type="evidence" value="ECO:0007669"/>
    <property type="project" value="InterPro"/>
</dbReference>
<keyword evidence="3 9" id="KW-0812">Transmembrane</keyword>
<evidence type="ECO:0000256" key="1">
    <source>
        <dbReference type="ARBA" id="ARBA00004141"/>
    </source>
</evidence>
<dbReference type="GO" id="GO:0016020">
    <property type="term" value="C:membrane"/>
    <property type="evidence" value="ECO:0007669"/>
    <property type="project" value="UniProtKB-SubCell"/>
</dbReference>
<feature type="compositionally biased region" description="Basic and acidic residues" evidence="8">
    <location>
        <begin position="911"/>
        <end position="921"/>
    </location>
</feature>
<dbReference type="Gene3D" id="1.10.287.630">
    <property type="entry name" value="Helix hairpin bin"/>
    <property type="match status" value="1"/>
</dbReference>
<feature type="region of interest" description="Disordered" evidence="8">
    <location>
        <begin position="865"/>
        <end position="926"/>
    </location>
</feature>
<dbReference type="PANTHER" id="PTHR47823">
    <property type="entry name" value="ION_TRANS DOMAIN-CONTAINING PROTEIN"/>
    <property type="match status" value="1"/>
</dbReference>
<feature type="compositionally biased region" description="Basic and acidic residues" evidence="8">
    <location>
        <begin position="1036"/>
        <end position="1054"/>
    </location>
</feature>
<keyword evidence="5" id="KW-0406">Ion transport</keyword>
<feature type="compositionally biased region" description="Acidic residues" evidence="8">
    <location>
        <begin position="865"/>
        <end position="878"/>
    </location>
</feature>
<feature type="transmembrane region" description="Helical" evidence="9">
    <location>
        <begin position="340"/>
        <end position="360"/>
    </location>
</feature>
<dbReference type="EMBL" id="RRYP01001340">
    <property type="protein sequence ID" value="TNV86066.1"/>
    <property type="molecule type" value="Genomic_DNA"/>
</dbReference>
<organism evidence="11 12">
    <name type="scientific">Halteria grandinella</name>
    <dbReference type="NCBI Taxonomy" id="5974"/>
    <lineage>
        <taxon>Eukaryota</taxon>
        <taxon>Sar</taxon>
        <taxon>Alveolata</taxon>
        <taxon>Ciliophora</taxon>
        <taxon>Intramacronucleata</taxon>
        <taxon>Spirotrichea</taxon>
        <taxon>Stichotrichia</taxon>
        <taxon>Sporadotrichida</taxon>
        <taxon>Halteriidae</taxon>
        <taxon>Halteria</taxon>
    </lineage>
</organism>
<dbReference type="PROSITE" id="PS50042">
    <property type="entry name" value="CNMP_BINDING_3"/>
    <property type="match status" value="1"/>
</dbReference>
<dbReference type="PRINTS" id="PR01463">
    <property type="entry name" value="EAGCHANLFMLY"/>
</dbReference>